<keyword evidence="2" id="KW-1185">Reference proteome</keyword>
<protein>
    <recommendedName>
        <fullName evidence="3">Class I SAM-dependent methyltransferase</fullName>
    </recommendedName>
</protein>
<reference evidence="2" key="1">
    <citation type="journal article" date="2019" name="Int. J. Syst. Evol. Microbiol.">
        <title>The Global Catalogue of Microorganisms (GCM) 10K type strain sequencing project: providing services to taxonomists for standard genome sequencing and annotation.</title>
        <authorList>
            <consortium name="The Broad Institute Genomics Platform"/>
            <consortium name="The Broad Institute Genome Sequencing Center for Infectious Disease"/>
            <person name="Wu L."/>
            <person name="Ma J."/>
        </authorList>
    </citation>
    <scope>NUCLEOTIDE SEQUENCE [LARGE SCALE GENOMIC DNA]</scope>
    <source>
        <strain evidence="2">CECT 7069</strain>
    </source>
</reference>
<organism evidence="1 2">
    <name type="scientific">Methylobacterium adhaesivum</name>
    <dbReference type="NCBI Taxonomy" id="333297"/>
    <lineage>
        <taxon>Bacteria</taxon>
        <taxon>Pseudomonadati</taxon>
        <taxon>Pseudomonadota</taxon>
        <taxon>Alphaproteobacteria</taxon>
        <taxon>Hyphomicrobiales</taxon>
        <taxon>Methylobacteriaceae</taxon>
        <taxon>Methylobacterium</taxon>
    </lineage>
</organism>
<dbReference type="RefSeq" id="WP_238221800.1">
    <property type="nucleotide sequence ID" value="NZ_BPQD01000002.1"/>
</dbReference>
<evidence type="ECO:0008006" key="3">
    <source>
        <dbReference type="Google" id="ProtNLM"/>
    </source>
</evidence>
<evidence type="ECO:0000313" key="2">
    <source>
        <dbReference type="Proteomes" id="UP001224644"/>
    </source>
</evidence>
<accession>A0ABT8BN73</accession>
<dbReference type="Proteomes" id="UP001224644">
    <property type="component" value="Unassembled WGS sequence"/>
</dbReference>
<proteinExistence type="predicted"/>
<comment type="caution">
    <text evidence="1">The sequence shown here is derived from an EMBL/GenBank/DDBJ whole genome shotgun (WGS) entry which is preliminary data.</text>
</comment>
<dbReference type="EMBL" id="JAUFPX010000018">
    <property type="protein sequence ID" value="MDN3592703.1"/>
    <property type="molecule type" value="Genomic_DNA"/>
</dbReference>
<gene>
    <name evidence="1" type="ORF">QWZ12_19080</name>
</gene>
<sequence length="248" mass="27626">MLIDLFHYLTTPASWAHRRGGHLRESVLLRSRSRRCRTAWAPHLGRARALVAQACDGLAQARTCVVLGSGLLDDVPLDHLAARFAEVRLVDAIHPWPTRWAVRGRANVTLVTDDLTRPGAVDAHGGDATVDLVISANLLSQLPILPVGRTGESDDHLGGRIVRAHLDALSRLDARVCLVTDVEQREEDREGRLTDRLDLLHGETLPPPDETWTWELAPFGETARHRRLVHRVQGYRDWHTALARSKPA</sequence>
<name>A0ABT8BN73_9HYPH</name>
<evidence type="ECO:0000313" key="1">
    <source>
        <dbReference type="EMBL" id="MDN3592703.1"/>
    </source>
</evidence>